<name>A0A8H5ZLM2_COCSA</name>
<evidence type="ECO:0000256" key="1">
    <source>
        <dbReference type="SAM" id="Coils"/>
    </source>
</evidence>
<accession>A0A8H5ZLM2</accession>
<feature type="domain" description="Mnd1 HTH" evidence="2">
    <location>
        <begin position="39"/>
        <end position="98"/>
    </location>
</feature>
<protein>
    <recommendedName>
        <fullName evidence="2">Mnd1 HTH domain-containing protein</fullName>
    </recommendedName>
</protein>
<comment type="caution">
    <text evidence="3">The sequence shown here is derived from an EMBL/GenBank/DDBJ whole genome shotgun (WGS) entry which is preliminary data.</text>
</comment>
<dbReference type="EMBL" id="WNKQ01000007">
    <property type="protein sequence ID" value="KAF5850429.1"/>
    <property type="molecule type" value="Genomic_DNA"/>
</dbReference>
<feature type="coiled-coil region" evidence="1">
    <location>
        <begin position="102"/>
        <end position="178"/>
    </location>
</feature>
<keyword evidence="1" id="KW-0175">Coiled coil</keyword>
<sequence length="245" mass="27574">MPQPQSQHYLQEKKSTCICRPNIVKAPKIQPNPQKAASILAWFHKTAQAHSIKDLEKTLPQVSSINGMQVKDYLQALSDDNKICVEKIGSGNWYWSFPADEKKAKNATLKKAQEEYDKVSAAVSELQAKTEGAEAARAEDEDMLMESGGDRKTLIAKHADLMKELEQLRTDLTAYSEQDPVELEKKESEAHKVRLDAEKYTDHILAMQGWFKTNAGGGGGEDFLNLLKMLYGDEYDNEEQGLREL</sequence>
<evidence type="ECO:0000259" key="2">
    <source>
        <dbReference type="Pfam" id="PF03962"/>
    </source>
</evidence>
<reference evidence="3" key="1">
    <citation type="submission" date="2019-11" db="EMBL/GenBank/DDBJ databases">
        <title>Bipolaris sorokiniana Genome sequencing.</title>
        <authorList>
            <person name="Wang H."/>
        </authorList>
    </citation>
    <scope>NUCLEOTIDE SEQUENCE</scope>
</reference>
<proteinExistence type="predicted"/>
<evidence type="ECO:0000313" key="4">
    <source>
        <dbReference type="Proteomes" id="UP000624244"/>
    </source>
</evidence>
<dbReference type="Proteomes" id="UP000624244">
    <property type="component" value="Unassembled WGS sequence"/>
</dbReference>
<dbReference type="AlphaFoldDB" id="A0A8H5ZLM2"/>
<dbReference type="Pfam" id="PF03962">
    <property type="entry name" value="Mnd1"/>
    <property type="match status" value="1"/>
</dbReference>
<evidence type="ECO:0000313" key="3">
    <source>
        <dbReference type="EMBL" id="KAF5850429.1"/>
    </source>
</evidence>
<organism evidence="3 4">
    <name type="scientific">Cochliobolus sativus</name>
    <name type="common">Common root rot and spot blotch fungus</name>
    <name type="synonym">Bipolaris sorokiniana</name>
    <dbReference type="NCBI Taxonomy" id="45130"/>
    <lineage>
        <taxon>Eukaryota</taxon>
        <taxon>Fungi</taxon>
        <taxon>Dikarya</taxon>
        <taxon>Ascomycota</taxon>
        <taxon>Pezizomycotina</taxon>
        <taxon>Dothideomycetes</taxon>
        <taxon>Pleosporomycetidae</taxon>
        <taxon>Pleosporales</taxon>
        <taxon>Pleosporineae</taxon>
        <taxon>Pleosporaceae</taxon>
        <taxon>Bipolaris</taxon>
    </lineage>
</organism>
<gene>
    <name evidence="3" type="ORF">GGP41_002692</name>
</gene>
<dbReference type="InterPro" id="IPR040453">
    <property type="entry name" value="Mnd1_HTH"/>
</dbReference>